<dbReference type="AlphaFoldDB" id="A0A5P2G2S4"/>
<comment type="subcellular location">
    <subcellularLocation>
        <location evidence="1">Cell envelope</location>
    </subcellularLocation>
</comment>
<dbReference type="InterPro" id="IPR013766">
    <property type="entry name" value="Thioredoxin_domain"/>
</dbReference>
<feature type="domain" description="Thioredoxin" evidence="5">
    <location>
        <begin position="228"/>
        <end position="368"/>
    </location>
</feature>
<keyword evidence="7" id="KW-1185">Reference proteome</keyword>
<accession>A0A5P2G2S4</accession>
<dbReference type="GO" id="GO:0017004">
    <property type="term" value="P:cytochrome complex assembly"/>
    <property type="evidence" value="ECO:0007669"/>
    <property type="project" value="UniProtKB-KW"/>
</dbReference>
<keyword evidence="4" id="KW-0676">Redox-active center</keyword>
<dbReference type="Gene3D" id="3.40.30.10">
    <property type="entry name" value="Glutaredoxin"/>
    <property type="match status" value="1"/>
</dbReference>
<dbReference type="Pfam" id="PF00578">
    <property type="entry name" value="AhpC-TSA"/>
    <property type="match status" value="1"/>
</dbReference>
<gene>
    <name evidence="6" type="ORF">E0W69_010235</name>
</gene>
<proteinExistence type="predicted"/>
<dbReference type="PANTHER" id="PTHR42852">
    <property type="entry name" value="THIOL:DISULFIDE INTERCHANGE PROTEIN DSBE"/>
    <property type="match status" value="1"/>
</dbReference>
<dbReference type="CDD" id="cd02966">
    <property type="entry name" value="TlpA_like_family"/>
    <property type="match status" value="1"/>
</dbReference>
<dbReference type="GO" id="GO:0016209">
    <property type="term" value="F:antioxidant activity"/>
    <property type="evidence" value="ECO:0007669"/>
    <property type="project" value="InterPro"/>
</dbReference>
<dbReference type="InterPro" id="IPR000866">
    <property type="entry name" value="AhpC/TSA"/>
</dbReference>
<dbReference type="Pfam" id="PF14289">
    <property type="entry name" value="DUF4369"/>
    <property type="match status" value="1"/>
</dbReference>
<dbReference type="InterPro" id="IPR036249">
    <property type="entry name" value="Thioredoxin-like_sf"/>
</dbReference>
<organism evidence="6 7">
    <name type="scientific">Rhizosphaericola mali</name>
    <dbReference type="NCBI Taxonomy" id="2545455"/>
    <lineage>
        <taxon>Bacteria</taxon>
        <taxon>Pseudomonadati</taxon>
        <taxon>Bacteroidota</taxon>
        <taxon>Chitinophagia</taxon>
        <taxon>Chitinophagales</taxon>
        <taxon>Chitinophagaceae</taxon>
        <taxon>Rhizosphaericola</taxon>
    </lineage>
</organism>
<dbReference type="PANTHER" id="PTHR42852:SF6">
    <property type="entry name" value="THIOL:DISULFIDE INTERCHANGE PROTEIN DSBE"/>
    <property type="match status" value="1"/>
</dbReference>
<evidence type="ECO:0000313" key="7">
    <source>
        <dbReference type="Proteomes" id="UP000292424"/>
    </source>
</evidence>
<evidence type="ECO:0000256" key="2">
    <source>
        <dbReference type="ARBA" id="ARBA00022748"/>
    </source>
</evidence>
<protein>
    <submittedName>
        <fullName evidence="6">AhpC/TSA family protein</fullName>
    </submittedName>
</protein>
<sequence length="368" mass="41476">MVLTKKINFLVLCLTLSIVSFGQLKSKKFTINADVQNLELKKAYLYYWDDNQEYIDSTEIKNGKFSFSGTIQYPSPAEIVFKEDKSTTPLHFYIDSSNMEIMGNIDSFFNAKVIGSPTQEEFLALKQSNQSYEKIKKDIYFKGTGNQTISAEAVGRKIDSVQYMEDINSLQFIRLHPRSVVSLNKLDNMKKTVPVDTLLLAFNNLNPILQKSSVGYILKKELIALQKTAIGNIAPDFTARDTSGQAHSLKSYRGKYVLVDFWASWCMPCRAENPNVLKAYNAYKSKGFEVVGFSLDGANAVKNWKDAINQDHLIYPQLSDLQAGNSEIVSNYGVSSIPSNFLLDNKGKIIAKNLRGEELEAKLKEIFN</sequence>
<dbReference type="Proteomes" id="UP000292424">
    <property type="component" value="Chromosome"/>
</dbReference>
<dbReference type="OrthoDB" id="1069091at2"/>
<evidence type="ECO:0000256" key="1">
    <source>
        <dbReference type="ARBA" id="ARBA00004196"/>
    </source>
</evidence>
<evidence type="ECO:0000256" key="3">
    <source>
        <dbReference type="ARBA" id="ARBA00023157"/>
    </source>
</evidence>
<dbReference type="InterPro" id="IPR050553">
    <property type="entry name" value="Thioredoxin_ResA/DsbE_sf"/>
</dbReference>
<dbReference type="KEGG" id="arac:E0W69_010235"/>
<dbReference type="InterPro" id="IPR025380">
    <property type="entry name" value="DUF4369"/>
</dbReference>
<reference evidence="6 7" key="1">
    <citation type="submission" date="2019-09" db="EMBL/GenBank/DDBJ databases">
        <title>Complete genome sequence of Arachidicoccus sp. B3-10 isolated from apple orchard soil.</title>
        <authorList>
            <person name="Kim H.S."/>
            <person name="Han K.-I."/>
            <person name="Suh M.K."/>
            <person name="Lee K.C."/>
            <person name="Eom M.K."/>
            <person name="Kim J.-S."/>
            <person name="Kang S.W."/>
            <person name="Sin Y."/>
            <person name="Lee J.-S."/>
        </authorList>
    </citation>
    <scope>NUCLEOTIDE SEQUENCE [LARGE SCALE GENOMIC DNA]</scope>
    <source>
        <strain evidence="6 7">B3-10</strain>
    </source>
</reference>
<keyword evidence="3" id="KW-1015">Disulfide bond</keyword>
<dbReference type="GO" id="GO:0016491">
    <property type="term" value="F:oxidoreductase activity"/>
    <property type="evidence" value="ECO:0007669"/>
    <property type="project" value="InterPro"/>
</dbReference>
<evidence type="ECO:0000256" key="4">
    <source>
        <dbReference type="ARBA" id="ARBA00023284"/>
    </source>
</evidence>
<evidence type="ECO:0000259" key="5">
    <source>
        <dbReference type="PROSITE" id="PS51352"/>
    </source>
</evidence>
<dbReference type="GO" id="GO:0030313">
    <property type="term" value="C:cell envelope"/>
    <property type="evidence" value="ECO:0007669"/>
    <property type="project" value="UniProtKB-SubCell"/>
</dbReference>
<dbReference type="RefSeq" id="WP_131329964.1">
    <property type="nucleotide sequence ID" value="NZ_CP044016.1"/>
</dbReference>
<dbReference type="PROSITE" id="PS51352">
    <property type="entry name" value="THIOREDOXIN_2"/>
    <property type="match status" value="1"/>
</dbReference>
<name>A0A5P2G2S4_9BACT</name>
<dbReference type="SUPFAM" id="SSF52833">
    <property type="entry name" value="Thioredoxin-like"/>
    <property type="match status" value="1"/>
</dbReference>
<evidence type="ECO:0000313" key="6">
    <source>
        <dbReference type="EMBL" id="QES89018.1"/>
    </source>
</evidence>
<dbReference type="EMBL" id="CP044016">
    <property type="protein sequence ID" value="QES89018.1"/>
    <property type="molecule type" value="Genomic_DNA"/>
</dbReference>
<keyword evidence="2" id="KW-0201">Cytochrome c-type biogenesis</keyword>